<dbReference type="EMBL" id="CP045228">
    <property type="protein sequence ID" value="QFS52366.1"/>
    <property type="molecule type" value="Genomic_DNA"/>
</dbReference>
<accession>A0A5P8WJN4</accession>
<organism evidence="1 2">
    <name type="scientific">Nostoc sphaeroides CCNUC1</name>
    <dbReference type="NCBI Taxonomy" id="2653204"/>
    <lineage>
        <taxon>Bacteria</taxon>
        <taxon>Bacillati</taxon>
        <taxon>Cyanobacteriota</taxon>
        <taxon>Cyanophyceae</taxon>
        <taxon>Nostocales</taxon>
        <taxon>Nostocaceae</taxon>
        <taxon>Nostoc</taxon>
    </lineage>
</organism>
<name>A0A5P8WJN4_9NOSO</name>
<dbReference type="Proteomes" id="UP000326678">
    <property type="component" value="Chromosome pGXM01"/>
</dbReference>
<reference evidence="1 2" key="1">
    <citation type="submission" date="2019-10" db="EMBL/GenBank/DDBJ databases">
        <title>Genomic and transcriptomic insights into the perfect genentic adaptation of a filamentous nitrogen-fixing cyanobacterium to rice fields.</title>
        <authorList>
            <person name="Chen Z."/>
        </authorList>
    </citation>
    <scope>NUCLEOTIDE SEQUENCE [LARGE SCALE GENOMIC DNA]</scope>
    <source>
        <strain evidence="1">CCNUC1</strain>
    </source>
</reference>
<protein>
    <submittedName>
        <fullName evidence="1">Uncharacterized protein</fullName>
    </submittedName>
</protein>
<evidence type="ECO:0000313" key="1">
    <source>
        <dbReference type="EMBL" id="QFS52366.1"/>
    </source>
</evidence>
<gene>
    <name evidence="1" type="ORF">GXM_09860</name>
</gene>
<sequence length="97" mass="11438">MLLTELEIQQVLEQVQSAFPNLTDWEYNNEKNDEYFGFSVWGQFLINSEELIMPRRFFITLDTYEDKWQGCLTVGQPSYLWSSADVGDAPKSRYRAK</sequence>
<proteinExistence type="predicted"/>
<dbReference type="AlphaFoldDB" id="A0A5P8WJN4"/>
<keyword evidence="2" id="KW-1185">Reference proteome</keyword>
<dbReference type="KEGG" id="nsh:GXM_09860"/>
<dbReference type="RefSeq" id="WP_225892936.1">
    <property type="nucleotide sequence ID" value="NZ_CP045228.1"/>
</dbReference>
<evidence type="ECO:0000313" key="2">
    <source>
        <dbReference type="Proteomes" id="UP000326678"/>
    </source>
</evidence>